<feature type="coiled-coil region" evidence="8">
    <location>
        <begin position="149"/>
        <end position="176"/>
    </location>
</feature>
<evidence type="ECO:0000256" key="8">
    <source>
        <dbReference type="SAM" id="Coils"/>
    </source>
</evidence>
<protein>
    <recommendedName>
        <fullName evidence="7">Mediator of RNA polymerase II transcription subunit 9</fullName>
    </recommendedName>
    <alternativeName>
        <fullName evidence="7">Mediator complex subunit 9</fullName>
    </alternativeName>
</protein>
<feature type="compositionally biased region" description="Polar residues" evidence="9">
    <location>
        <begin position="62"/>
        <end position="73"/>
    </location>
</feature>
<evidence type="ECO:0000256" key="4">
    <source>
        <dbReference type="ARBA" id="ARBA00023159"/>
    </source>
</evidence>
<dbReference type="Pfam" id="PF07544">
    <property type="entry name" value="Med9"/>
    <property type="match status" value="1"/>
</dbReference>
<evidence type="ECO:0000256" key="1">
    <source>
        <dbReference type="ARBA" id="ARBA00004123"/>
    </source>
</evidence>
<comment type="subunit">
    <text evidence="7">Component of the Mediator complex.</text>
</comment>
<evidence type="ECO:0000256" key="5">
    <source>
        <dbReference type="ARBA" id="ARBA00023163"/>
    </source>
</evidence>
<gene>
    <name evidence="7" type="primary">MED9</name>
    <name evidence="10" type="ORF">BJX67DRAFT_327762</name>
</gene>
<keyword evidence="11" id="KW-1185">Reference proteome</keyword>
<evidence type="ECO:0000313" key="11">
    <source>
        <dbReference type="Proteomes" id="UP001610432"/>
    </source>
</evidence>
<evidence type="ECO:0000313" key="10">
    <source>
        <dbReference type="EMBL" id="KAL2860771.1"/>
    </source>
</evidence>
<dbReference type="EMBL" id="JBFXLQ010000085">
    <property type="protein sequence ID" value="KAL2860771.1"/>
    <property type="molecule type" value="Genomic_DNA"/>
</dbReference>
<reference evidence="10 11" key="1">
    <citation type="submission" date="2024-07" db="EMBL/GenBank/DDBJ databases">
        <title>Section-level genome sequencing and comparative genomics of Aspergillus sections Usti and Cavernicolus.</title>
        <authorList>
            <consortium name="Lawrence Berkeley National Laboratory"/>
            <person name="Nybo J.L."/>
            <person name="Vesth T.C."/>
            <person name="Theobald S."/>
            <person name="Frisvad J.C."/>
            <person name="Larsen T.O."/>
            <person name="Kjaerboelling I."/>
            <person name="Rothschild-Mancinelli K."/>
            <person name="Lyhne E.K."/>
            <person name="Kogle M.E."/>
            <person name="Barry K."/>
            <person name="Clum A."/>
            <person name="Na H."/>
            <person name="Ledsgaard L."/>
            <person name="Lin J."/>
            <person name="Lipzen A."/>
            <person name="Kuo A."/>
            <person name="Riley R."/>
            <person name="Mondo S."/>
            <person name="Labutti K."/>
            <person name="Haridas S."/>
            <person name="Pangalinan J."/>
            <person name="Salamov A.A."/>
            <person name="Simmons B.A."/>
            <person name="Magnuson J.K."/>
            <person name="Chen J."/>
            <person name="Drula E."/>
            <person name="Henrissat B."/>
            <person name="Wiebenga A."/>
            <person name="Lubbers R.J."/>
            <person name="Gomes A.C."/>
            <person name="Macurrencykelacurrency M.R."/>
            <person name="Stajich J."/>
            <person name="Grigoriev I.V."/>
            <person name="Mortensen U.H."/>
            <person name="De Vries R.P."/>
            <person name="Baker S.E."/>
            <person name="Andersen M.R."/>
        </authorList>
    </citation>
    <scope>NUCLEOTIDE SEQUENCE [LARGE SCALE GENOMIC DNA]</scope>
    <source>
        <strain evidence="10 11">CBS 449.75</strain>
    </source>
</reference>
<dbReference type="InterPro" id="IPR011425">
    <property type="entry name" value="Med9"/>
</dbReference>
<comment type="similarity">
    <text evidence="2 7">Belongs to the Mediator complex subunit 9 family.</text>
</comment>
<evidence type="ECO:0000256" key="6">
    <source>
        <dbReference type="ARBA" id="ARBA00023242"/>
    </source>
</evidence>
<organism evidence="10 11">
    <name type="scientific">Aspergillus lucknowensis</name>
    <dbReference type="NCBI Taxonomy" id="176173"/>
    <lineage>
        <taxon>Eukaryota</taxon>
        <taxon>Fungi</taxon>
        <taxon>Dikarya</taxon>
        <taxon>Ascomycota</taxon>
        <taxon>Pezizomycotina</taxon>
        <taxon>Eurotiomycetes</taxon>
        <taxon>Eurotiomycetidae</taxon>
        <taxon>Eurotiales</taxon>
        <taxon>Aspergillaceae</taxon>
        <taxon>Aspergillus</taxon>
        <taxon>Aspergillus subgen. Nidulantes</taxon>
    </lineage>
</organism>
<sequence>MSSRSPTAVTPGPKSSVPDTPVVKDAPTTPQAVPFPPPQTFDFVPPLHGLILRLLSPQTNVEGVTNGQATENDGTSGSAQGQSQQQPASAVGNENGNNDLLGAGPSSTTAEIAALGSGLPPPLDIKNLPIEVSSIKIRIQKAQAVVDNLPDIHRTVSEQEREIHELEDKVSRLKGVISDFGRRANKTAVGNPQLSGS</sequence>
<evidence type="ECO:0000256" key="3">
    <source>
        <dbReference type="ARBA" id="ARBA00023015"/>
    </source>
</evidence>
<accession>A0ABR4L8P1</accession>
<dbReference type="Proteomes" id="UP001610432">
    <property type="component" value="Unassembled WGS sequence"/>
</dbReference>
<comment type="subcellular location">
    <subcellularLocation>
        <location evidence="1 7">Nucleus</location>
    </subcellularLocation>
</comment>
<comment type="caution">
    <text evidence="10">The sequence shown here is derived from an EMBL/GenBank/DDBJ whole genome shotgun (WGS) entry which is preliminary data.</text>
</comment>
<comment type="function">
    <text evidence="7">Component of the Mediator complex, a coactivator involved in the regulated transcription of nearly all RNA polymerase II-dependent genes. Mediator functions as a bridge to convey information from gene-specific regulatory proteins to the basal RNA polymerase II transcription machinery. Mediator is recruited to promoters by direct interactions with regulatory proteins and serves as a scaffold for the assembly of a functional preinitiation complex with RNA polymerase II and the general transcription factors.</text>
</comment>
<keyword evidence="5 7" id="KW-0804">Transcription</keyword>
<keyword evidence="6 7" id="KW-0539">Nucleus</keyword>
<evidence type="ECO:0000256" key="9">
    <source>
        <dbReference type="SAM" id="MobiDB-lite"/>
    </source>
</evidence>
<keyword evidence="8" id="KW-0175">Coiled coil</keyword>
<evidence type="ECO:0000256" key="2">
    <source>
        <dbReference type="ARBA" id="ARBA00008089"/>
    </source>
</evidence>
<feature type="compositionally biased region" description="Low complexity" evidence="9">
    <location>
        <begin position="74"/>
        <end position="92"/>
    </location>
</feature>
<name>A0ABR4L8P1_9EURO</name>
<dbReference type="RefSeq" id="XP_070880665.1">
    <property type="nucleotide sequence ID" value="XM_071027449.1"/>
</dbReference>
<evidence type="ECO:0000256" key="7">
    <source>
        <dbReference type="RuleBase" id="RU364145"/>
    </source>
</evidence>
<proteinExistence type="inferred from homology"/>
<feature type="region of interest" description="Disordered" evidence="9">
    <location>
        <begin position="1"/>
        <end position="42"/>
    </location>
</feature>
<keyword evidence="3 7" id="KW-0805">Transcription regulation</keyword>
<feature type="region of interest" description="Disordered" evidence="9">
    <location>
        <begin position="62"/>
        <end position="106"/>
    </location>
</feature>
<keyword evidence="4 7" id="KW-0010">Activator</keyword>
<dbReference type="GeneID" id="98142521"/>